<comment type="caution">
    <text evidence="1">The sequence shown here is derived from an EMBL/GenBank/DDBJ whole genome shotgun (WGS) entry which is preliminary data.</text>
</comment>
<dbReference type="EMBL" id="LAZR01004948">
    <property type="protein sequence ID" value="KKN04179.1"/>
    <property type="molecule type" value="Genomic_DNA"/>
</dbReference>
<accession>A0A0F9MEA7</accession>
<protein>
    <recommendedName>
        <fullName evidence="2">dTDP-6-deoxy-L-hexose 3-O-methyltransferase</fullName>
    </recommendedName>
</protein>
<evidence type="ECO:0000313" key="1">
    <source>
        <dbReference type="EMBL" id="KKN04179.1"/>
    </source>
</evidence>
<evidence type="ECO:0008006" key="2">
    <source>
        <dbReference type="Google" id="ProtNLM"/>
    </source>
</evidence>
<feature type="non-terminal residue" evidence="1">
    <location>
        <position position="1"/>
    </location>
</feature>
<name>A0A0F9MEA7_9ZZZZ</name>
<dbReference type="Gene3D" id="3.40.50.150">
    <property type="entry name" value="Vaccinia Virus protein VP39"/>
    <property type="match status" value="1"/>
</dbReference>
<reference evidence="1" key="1">
    <citation type="journal article" date="2015" name="Nature">
        <title>Complex archaea that bridge the gap between prokaryotes and eukaryotes.</title>
        <authorList>
            <person name="Spang A."/>
            <person name="Saw J.H."/>
            <person name="Jorgensen S.L."/>
            <person name="Zaremba-Niedzwiedzka K."/>
            <person name="Martijn J."/>
            <person name="Lind A.E."/>
            <person name="van Eijk R."/>
            <person name="Schleper C."/>
            <person name="Guy L."/>
            <person name="Ettema T.J."/>
        </authorList>
    </citation>
    <scope>NUCLEOTIDE SEQUENCE</scope>
</reference>
<dbReference type="AlphaFoldDB" id="A0A0F9MEA7"/>
<organism evidence="1">
    <name type="scientific">marine sediment metagenome</name>
    <dbReference type="NCBI Taxonomy" id="412755"/>
    <lineage>
        <taxon>unclassified sequences</taxon>
        <taxon>metagenomes</taxon>
        <taxon>ecological metagenomes</taxon>
    </lineage>
</organism>
<dbReference type="InterPro" id="IPR029063">
    <property type="entry name" value="SAM-dependent_MTases_sf"/>
</dbReference>
<gene>
    <name evidence="1" type="ORF">LCGC14_1100000</name>
</gene>
<sequence length="92" mass="10475">GDVTKTIPEFIKKNKHLVVSLLFLDFDVFAPTKVAIENFYPRMPKGAIIAFDELDNPIWPGETMALLETVGINKLKIERFDFDPYIGYAVID</sequence>
<proteinExistence type="predicted"/>